<gene>
    <name evidence="3" type="ORF">P5G62_015160</name>
</gene>
<feature type="chain" id="PRO_5045690335" evidence="2">
    <location>
        <begin position="21"/>
        <end position="438"/>
    </location>
</feature>
<feature type="signal peptide" evidence="2">
    <location>
        <begin position="1"/>
        <end position="20"/>
    </location>
</feature>
<evidence type="ECO:0000256" key="1">
    <source>
        <dbReference type="SAM" id="MobiDB-lite"/>
    </source>
</evidence>
<comment type="caution">
    <text evidence="3">The sequence shown here is derived from an EMBL/GenBank/DDBJ whole genome shotgun (WGS) entry which is preliminary data.</text>
</comment>
<feature type="compositionally biased region" description="Basic and acidic residues" evidence="1">
    <location>
        <begin position="33"/>
        <end position="45"/>
    </location>
</feature>
<keyword evidence="2" id="KW-0732">Signal</keyword>
<evidence type="ECO:0000256" key="2">
    <source>
        <dbReference type="SAM" id="SignalP"/>
    </source>
</evidence>
<name>A0ABV4YUC1_9BACI</name>
<accession>A0ABV4YUC1</accession>
<dbReference type="Pfam" id="PF01547">
    <property type="entry name" value="SBP_bac_1"/>
    <property type="match status" value="1"/>
</dbReference>
<dbReference type="SUPFAM" id="SSF53850">
    <property type="entry name" value="Periplasmic binding protein-like II"/>
    <property type="match status" value="1"/>
</dbReference>
<protein>
    <submittedName>
        <fullName evidence="3">Sugar ABC transporter substrate-binding protein</fullName>
    </submittedName>
</protein>
<dbReference type="InterPro" id="IPR006059">
    <property type="entry name" value="SBP"/>
</dbReference>
<dbReference type="EMBL" id="JAROBZ020000001">
    <property type="protein sequence ID" value="MFB3168456.1"/>
    <property type="molecule type" value="Genomic_DNA"/>
</dbReference>
<dbReference type="Proteomes" id="UP001241748">
    <property type="component" value="Unassembled WGS sequence"/>
</dbReference>
<dbReference type="PANTHER" id="PTHR43649">
    <property type="entry name" value="ARABINOSE-BINDING PROTEIN-RELATED"/>
    <property type="match status" value="1"/>
</dbReference>
<dbReference type="InterPro" id="IPR050490">
    <property type="entry name" value="Bact_solute-bd_prot1"/>
</dbReference>
<dbReference type="Gene3D" id="3.40.190.10">
    <property type="entry name" value="Periplasmic binding protein-like II"/>
    <property type="match status" value="2"/>
</dbReference>
<proteinExistence type="predicted"/>
<reference evidence="3 4" key="1">
    <citation type="submission" date="2024-05" db="EMBL/GenBank/DDBJ databases">
        <authorList>
            <person name="Venkateswaran K."/>
        </authorList>
    </citation>
    <scope>NUCLEOTIDE SEQUENCE [LARGE SCALE GENOMIC DNA]</scope>
    <source>
        <strain evidence="3 4">179-C4-2-HS</strain>
    </source>
</reference>
<dbReference type="RefSeq" id="WP_306072985.1">
    <property type="nucleotide sequence ID" value="NZ_JAROBZ020000001.1"/>
</dbReference>
<evidence type="ECO:0000313" key="4">
    <source>
        <dbReference type="Proteomes" id="UP001241748"/>
    </source>
</evidence>
<evidence type="ECO:0000313" key="3">
    <source>
        <dbReference type="EMBL" id="MFB3168456.1"/>
    </source>
</evidence>
<dbReference type="CDD" id="cd13585">
    <property type="entry name" value="PBP2_TMBP_like"/>
    <property type="match status" value="1"/>
</dbReference>
<keyword evidence="4" id="KW-1185">Reference proteome</keyword>
<feature type="region of interest" description="Disordered" evidence="1">
    <location>
        <begin position="26"/>
        <end position="45"/>
    </location>
</feature>
<dbReference type="PROSITE" id="PS51257">
    <property type="entry name" value="PROKAR_LIPOPROTEIN"/>
    <property type="match status" value="1"/>
</dbReference>
<organism evidence="3 4">
    <name type="scientific">Neobacillus driksii</name>
    <dbReference type="NCBI Taxonomy" id="3035913"/>
    <lineage>
        <taxon>Bacteria</taxon>
        <taxon>Bacillati</taxon>
        <taxon>Bacillota</taxon>
        <taxon>Bacilli</taxon>
        <taxon>Bacillales</taxon>
        <taxon>Bacillaceae</taxon>
        <taxon>Neobacillus</taxon>
    </lineage>
</organism>
<dbReference type="PANTHER" id="PTHR43649:SF11">
    <property type="entry name" value="ABC TRANSPORTER SUBSTRATE-BINDING PROTEIN YESO-RELATED"/>
    <property type="match status" value="1"/>
</dbReference>
<sequence>MKRKNLFFVLMIIFTLVLSACSGNKASNEAGNENDKPKEEKGDEQVTLRMSWWGSQSRHDQTQAIIDLYEQENPNVKIEPEFTGFDGYFEKMAAQAAGNNLPDIMQQNFGEYLNQYADKELLTDLTEFVEKGTIDVEGVSDTIMESGTKDGKLLGIPTGTNALAAIYDKEMLEKAGVPLPNENWTWEDYEAAANKVHKELGTFGTRLLEPKNIFEYYLREKGFKMFSKDGKDLGYKDDKLLEDYYAMNKEMVDSGTAPGYDVIQQIKGVEDELIVHGKSPFDFRWSNQVGALSSAAGKQLELTMLPGENNDKGMFLKPAMLWSIPKSSKHKEEAAKFINFFLNNIKVYEIGGSDRGVPLKQEIRDAMAPNLSETDKKVFDYISLVSENSSPIDSNFPAASAEVLQALADIDELVMYGEMTPEEGAKEFRKKATGILSR</sequence>